<comment type="subcellular location">
    <subcellularLocation>
        <location evidence="1">Membrane</location>
        <topology evidence="1">Multi-pass membrane protein</topology>
    </subcellularLocation>
</comment>
<feature type="domain" description="Cation/H+ exchanger transmembrane" evidence="9">
    <location>
        <begin position="37"/>
        <end position="423"/>
    </location>
</feature>
<dbReference type="PANTHER" id="PTHR32468:SF0">
    <property type="entry name" value="K(+)_H(+) ANTIPORTER 1"/>
    <property type="match status" value="1"/>
</dbReference>
<reference evidence="10 11" key="1">
    <citation type="journal article" date="2023" name="Elife">
        <title>Identification of key yeast species and microbe-microbe interactions impacting larval growth of Drosophila in the wild.</title>
        <authorList>
            <person name="Mure A."/>
            <person name="Sugiura Y."/>
            <person name="Maeda R."/>
            <person name="Honda K."/>
            <person name="Sakurai N."/>
            <person name="Takahashi Y."/>
            <person name="Watada M."/>
            <person name="Katoh T."/>
            <person name="Gotoh A."/>
            <person name="Gotoh Y."/>
            <person name="Taniguchi I."/>
            <person name="Nakamura K."/>
            <person name="Hayashi T."/>
            <person name="Katayama T."/>
            <person name="Uemura T."/>
            <person name="Hattori Y."/>
        </authorList>
    </citation>
    <scope>NUCLEOTIDE SEQUENCE [LARGE SCALE GENOMIC DNA]</scope>
    <source>
        <strain evidence="10 11">SC-9</strain>
    </source>
</reference>
<feature type="compositionally biased region" description="Polar residues" evidence="7">
    <location>
        <begin position="476"/>
        <end position="488"/>
    </location>
</feature>
<dbReference type="GeneID" id="90074244"/>
<dbReference type="Pfam" id="PF00999">
    <property type="entry name" value="Na_H_Exchanger"/>
    <property type="match status" value="1"/>
</dbReference>
<evidence type="ECO:0000313" key="11">
    <source>
        <dbReference type="Proteomes" id="UP001360560"/>
    </source>
</evidence>
<feature type="transmembrane region" description="Helical" evidence="8">
    <location>
        <begin position="408"/>
        <end position="430"/>
    </location>
</feature>
<sequence length="496" mass="54314">MAVNTTTFGGITSGRNPVVYSSSSPYTIFLLQALIVYFFSSLLNYPLQKLKQPRVIGEVIAGIILGPSVFGKIPHFTEKIFPKASIPGFTLVANIGIILFLFVIGLDVDLVFMKKNLKAALSVGIANMALPFALGCAISVGIYHEYRENDESLPHIKFTTYMVFVATAVCITALPVLARILRELGLQQDRVGTIVLSAGIFNDLVGWILLALSVTLANADNSVNVVYILLLTAGWFLTILFPIKYLLHKYLKNWTNEVREGPNHTTLTLVFGLVFISAFFTDIIGVHPIFGAFMVGLIIPRDYGFVEKFVEKIDGLISAVFIPLYFALAGQSVDLGKLNSGKDWGYIIGLCSLAFIGKVIGGLFASKATGLYWRESLAVGVLMSCKGIVEIVVITVGLSAQILNEKTYSMFIVMALVTTFLTTPLTRLVYTDSYRESILAEQVSDKKKHERTSSSSVSNNDSMDISPEEIVREASTENITPPESPTKTNQDKTTEP</sequence>
<feature type="transmembrane region" description="Helical" evidence="8">
    <location>
        <begin position="225"/>
        <end position="247"/>
    </location>
</feature>
<accession>A0AAV5QP82</accession>
<feature type="transmembrane region" description="Helical" evidence="8">
    <location>
        <begin position="193"/>
        <end position="219"/>
    </location>
</feature>
<protein>
    <submittedName>
        <fullName evidence="10">Kha1 protein</fullName>
    </submittedName>
</protein>
<evidence type="ECO:0000256" key="3">
    <source>
        <dbReference type="ARBA" id="ARBA00022692"/>
    </source>
</evidence>
<evidence type="ECO:0000313" key="10">
    <source>
        <dbReference type="EMBL" id="GMM36269.1"/>
    </source>
</evidence>
<feature type="transmembrane region" description="Helical" evidence="8">
    <location>
        <begin position="86"/>
        <end position="108"/>
    </location>
</feature>
<dbReference type="GO" id="GO:0015297">
    <property type="term" value="F:antiporter activity"/>
    <property type="evidence" value="ECO:0007669"/>
    <property type="project" value="InterPro"/>
</dbReference>
<dbReference type="RefSeq" id="XP_064853265.1">
    <property type="nucleotide sequence ID" value="XM_064997193.1"/>
</dbReference>
<dbReference type="AlphaFoldDB" id="A0AAV5QP82"/>
<keyword evidence="4 8" id="KW-1133">Transmembrane helix</keyword>
<feature type="transmembrane region" description="Helical" evidence="8">
    <location>
        <begin position="267"/>
        <end position="299"/>
    </location>
</feature>
<evidence type="ECO:0000256" key="2">
    <source>
        <dbReference type="ARBA" id="ARBA00022448"/>
    </source>
</evidence>
<feature type="region of interest" description="Disordered" evidence="7">
    <location>
        <begin position="445"/>
        <end position="496"/>
    </location>
</feature>
<dbReference type="PANTHER" id="PTHR32468">
    <property type="entry name" value="CATION/H + ANTIPORTER"/>
    <property type="match status" value="1"/>
</dbReference>
<dbReference type="Gene3D" id="1.20.1530.20">
    <property type="match status" value="1"/>
</dbReference>
<name>A0AAV5QP82_9ASCO</name>
<feature type="transmembrane region" description="Helical" evidence="8">
    <location>
        <begin position="377"/>
        <end position="402"/>
    </location>
</feature>
<evidence type="ECO:0000256" key="8">
    <source>
        <dbReference type="SAM" id="Phobius"/>
    </source>
</evidence>
<feature type="transmembrane region" description="Helical" evidence="8">
    <location>
        <begin position="120"/>
        <end position="143"/>
    </location>
</feature>
<evidence type="ECO:0000256" key="7">
    <source>
        <dbReference type="SAM" id="MobiDB-lite"/>
    </source>
</evidence>
<evidence type="ECO:0000259" key="9">
    <source>
        <dbReference type="Pfam" id="PF00999"/>
    </source>
</evidence>
<dbReference type="InterPro" id="IPR038770">
    <property type="entry name" value="Na+/solute_symporter_sf"/>
</dbReference>
<feature type="compositionally biased region" description="Low complexity" evidence="7">
    <location>
        <begin position="453"/>
        <end position="465"/>
    </location>
</feature>
<evidence type="ECO:0000256" key="1">
    <source>
        <dbReference type="ARBA" id="ARBA00004141"/>
    </source>
</evidence>
<gene>
    <name evidence="10" type="ORF">DASC09_035940</name>
</gene>
<comment type="caution">
    <text evidence="10">The sequence shown here is derived from an EMBL/GenBank/DDBJ whole genome shotgun (WGS) entry which is preliminary data.</text>
</comment>
<dbReference type="InterPro" id="IPR006153">
    <property type="entry name" value="Cation/H_exchanger_TM"/>
</dbReference>
<keyword evidence="3 8" id="KW-0812">Transmembrane</keyword>
<keyword evidence="6 8" id="KW-0472">Membrane</keyword>
<keyword evidence="2" id="KW-0813">Transport</keyword>
<dbReference type="GO" id="GO:0016020">
    <property type="term" value="C:membrane"/>
    <property type="evidence" value="ECO:0007669"/>
    <property type="project" value="UniProtKB-SubCell"/>
</dbReference>
<proteinExistence type="predicted"/>
<dbReference type="Proteomes" id="UP001360560">
    <property type="component" value="Unassembled WGS sequence"/>
</dbReference>
<feature type="transmembrane region" description="Helical" evidence="8">
    <location>
        <begin position="344"/>
        <end position="365"/>
    </location>
</feature>
<feature type="transmembrane region" description="Helical" evidence="8">
    <location>
        <begin position="158"/>
        <end position="181"/>
    </location>
</feature>
<organism evidence="10 11">
    <name type="scientific">Saccharomycopsis crataegensis</name>
    <dbReference type="NCBI Taxonomy" id="43959"/>
    <lineage>
        <taxon>Eukaryota</taxon>
        <taxon>Fungi</taxon>
        <taxon>Dikarya</taxon>
        <taxon>Ascomycota</taxon>
        <taxon>Saccharomycotina</taxon>
        <taxon>Saccharomycetes</taxon>
        <taxon>Saccharomycopsidaceae</taxon>
        <taxon>Saccharomycopsis</taxon>
    </lineage>
</organism>
<keyword evidence="11" id="KW-1185">Reference proteome</keyword>
<feature type="transmembrane region" description="Helical" evidence="8">
    <location>
        <begin position="26"/>
        <end position="43"/>
    </location>
</feature>
<feature type="transmembrane region" description="Helical" evidence="8">
    <location>
        <begin position="55"/>
        <end position="74"/>
    </location>
</feature>
<evidence type="ECO:0000256" key="4">
    <source>
        <dbReference type="ARBA" id="ARBA00022989"/>
    </source>
</evidence>
<evidence type="ECO:0000256" key="5">
    <source>
        <dbReference type="ARBA" id="ARBA00023065"/>
    </source>
</evidence>
<dbReference type="GO" id="GO:1902600">
    <property type="term" value="P:proton transmembrane transport"/>
    <property type="evidence" value="ECO:0007669"/>
    <property type="project" value="InterPro"/>
</dbReference>
<evidence type="ECO:0000256" key="6">
    <source>
        <dbReference type="ARBA" id="ARBA00023136"/>
    </source>
</evidence>
<dbReference type="InterPro" id="IPR050794">
    <property type="entry name" value="CPA2_transporter"/>
</dbReference>
<dbReference type="EMBL" id="BTFZ01000011">
    <property type="protein sequence ID" value="GMM36269.1"/>
    <property type="molecule type" value="Genomic_DNA"/>
</dbReference>
<keyword evidence="5" id="KW-0406">Ion transport</keyword>